<reference evidence="6 7" key="1">
    <citation type="submission" date="2016-08" db="EMBL/GenBank/DDBJ databases">
        <title>A Parts List for Fungal Cellulosomes Revealed by Comparative Genomics.</title>
        <authorList>
            <consortium name="DOE Joint Genome Institute"/>
            <person name="Haitjema C.H."/>
            <person name="Gilmore S.P."/>
            <person name="Henske J.K."/>
            <person name="Solomon K.V."/>
            <person name="De Groot R."/>
            <person name="Kuo A."/>
            <person name="Mondo S.J."/>
            <person name="Salamov A.A."/>
            <person name="Labutti K."/>
            <person name="Zhao Z."/>
            <person name="Chiniquy J."/>
            <person name="Barry K."/>
            <person name="Brewer H.M."/>
            <person name="Purvine S.O."/>
            <person name="Wright A.T."/>
            <person name="Boxma B."/>
            <person name="Van Alen T."/>
            <person name="Hackstein J.H."/>
            <person name="Baker S.E."/>
            <person name="Grigoriev I.V."/>
            <person name="O'Malley M.A."/>
        </authorList>
    </citation>
    <scope>NUCLEOTIDE SEQUENCE [LARGE SCALE GENOMIC DNA]</scope>
    <source>
        <strain evidence="6 7">G1</strain>
    </source>
</reference>
<dbReference type="SUPFAM" id="SSF53850">
    <property type="entry name" value="Periplasmic binding protein-like II"/>
    <property type="match status" value="1"/>
</dbReference>
<evidence type="ECO:0000313" key="6">
    <source>
        <dbReference type="EMBL" id="ORY52140.1"/>
    </source>
</evidence>
<evidence type="ECO:0008006" key="8">
    <source>
        <dbReference type="Google" id="ProtNLM"/>
    </source>
</evidence>
<keyword evidence="3" id="KW-0472">Membrane</keyword>
<gene>
    <name evidence="6" type="ORF">LY90DRAFT_702753</name>
</gene>
<dbReference type="OrthoDB" id="2145717at2759"/>
<evidence type="ECO:0000313" key="7">
    <source>
        <dbReference type="Proteomes" id="UP000193920"/>
    </source>
</evidence>
<keyword evidence="7" id="KW-1185">Reference proteome</keyword>
<evidence type="ECO:0000256" key="3">
    <source>
        <dbReference type="ARBA" id="ARBA00023136"/>
    </source>
</evidence>
<keyword evidence="4" id="KW-0564">Palmitate</keyword>
<dbReference type="PANTHER" id="PTHR43649">
    <property type="entry name" value="ARABINOSE-BINDING PROTEIN-RELATED"/>
    <property type="match status" value="1"/>
</dbReference>
<dbReference type="InterPro" id="IPR006059">
    <property type="entry name" value="SBP"/>
</dbReference>
<protein>
    <recommendedName>
        <fullName evidence="8">Periplasmic binding protein-like II</fullName>
    </recommendedName>
</protein>
<dbReference type="EMBL" id="MCOG01000094">
    <property type="protein sequence ID" value="ORY52140.1"/>
    <property type="molecule type" value="Genomic_DNA"/>
</dbReference>
<name>A0A1Y2CYN5_9FUNG</name>
<organism evidence="6 7">
    <name type="scientific">Neocallimastix californiae</name>
    <dbReference type="NCBI Taxonomy" id="1754190"/>
    <lineage>
        <taxon>Eukaryota</taxon>
        <taxon>Fungi</taxon>
        <taxon>Fungi incertae sedis</taxon>
        <taxon>Chytridiomycota</taxon>
        <taxon>Chytridiomycota incertae sedis</taxon>
        <taxon>Neocallimastigomycetes</taxon>
        <taxon>Neocallimastigales</taxon>
        <taxon>Neocallimastigaceae</taxon>
        <taxon>Neocallimastix</taxon>
    </lineage>
</organism>
<dbReference type="Pfam" id="PF01547">
    <property type="entry name" value="SBP_bac_1"/>
    <property type="match status" value="1"/>
</dbReference>
<comment type="caution">
    <text evidence="6">The sequence shown here is derived from an EMBL/GenBank/DDBJ whole genome shotgun (WGS) entry which is preliminary data.</text>
</comment>
<keyword evidence="2" id="KW-0732">Signal</keyword>
<dbReference type="AlphaFoldDB" id="A0A1Y2CYN5"/>
<evidence type="ECO:0000256" key="1">
    <source>
        <dbReference type="ARBA" id="ARBA00022475"/>
    </source>
</evidence>
<keyword evidence="1" id="KW-1003">Cell membrane</keyword>
<sequence>MYNNRYGPYLLDLKEYLPKKHIDLYSKGFVPKISTFNNKLVSLPIKVDYSILYSNTKLLDKYNKPVPETWDELIDTSKYIMEKEKENDSELISFNGLFDDSEIGTCSLFEYIYSFRDSNDSSFPSFNNETVVNAIKYLKDMKMNNFKKTAYLH</sequence>
<proteinExistence type="predicted"/>
<dbReference type="Proteomes" id="UP000193920">
    <property type="component" value="Unassembled WGS sequence"/>
</dbReference>
<keyword evidence="5" id="KW-0449">Lipoprotein</keyword>
<evidence type="ECO:0000256" key="2">
    <source>
        <dbReference type="ARBA" id="ARBA00022729"/>
    </source>
</evidence>
<dbReference type="InterPro" id="IPR050490">
    <property type="entry name" value="Bact_solute-bd_prot1"/>
</dbReference>
<evidence type="ECO:0000256" key="5">
    <source>
        <dbReference type="ARBA" id="ARBA00023288"/>
    </source>
</evidence>
<dbReference type="PANTHER" id="PTHR43649:SF33">
    <property type="entry name" value="POLYGALACTURONAN_RHAMNOGALACTURONAN-BINDING PROTEIN YTCQ"/>
    <property type="match status" value="1"/>
</dbReference>
<evidence type="ECO:0000256" key="4">
    <source>
        <dbReference type="ARBA" id="ARBA00023139"/>
    </source>
</evidence>
<accession>A0A1Y2CYN5</accession>
<dbReference type="Gene3D" id="3.40.190.10">
    <property type="entry name" value="Periplasmic binding protein-like II"/>
    <property type="match status" value="2"/>
</dbReference>